<dbReference type="UCSC" id="M28.8">
    <property type="organism name" value="c. elegans"/>
</dbReference>
<evidence type="ECO:0000256" key="2">
    <source>
        <dbReference type="SAM" id="SignalP"/>
    </source>
</evidence>
<feature type="transmembrane region" description="Helical" evidence="1">
    <location>
        <begin position="383"/>
        <end position="408"/>
    </location>
</feature>
<gene>
    <name evidence="3" type="ORF">CELE_M28.8</name>
    <name evidence="3 5" type="ORF">M28.8</name>
</gene>
<dbReference type="GeneID" id="174641"/>
<dbReference type="Proteomes" id="UP000001940">
    <property type="component" value="Chromosome II"/>
</dbReference>
<dbReference type="HOGENOM" id="CLU_377328_0_0_1"/>
<dbReference type="Bgee" id="WBGene00010899">
    <property type="expression patterns" value="Expressed in material anatomical entity and 4 other cell types or tissues"/>
</dbReference>
<dbReference type="PANTHER" id="PTHR11238">
    <property type="entry name" value="PROMININ ISOFORM D-RELATED"/>
    <property type="match status" value="1"/>
</dbReference>
<dbReference type="PIR" id="T23812">
    <property type="entry name" value="T23812"/>
</dbReference>
<feature type="transmembrane region" description="Helical" evidence="1">
    <location>
        <begin position="96"/>
        <end position="126"/>
    </location>
</feature>
<dbReference type="CTD" id="174641"/>
<feature type="transmembrane region" description="Helical" evidence="1">
    <location>
        <begin position="668"/>
        <end position="693"/>
    </location>
</feature>
<accession>Q21574</accession>
<keyword evidence="1" id="KW-0472">Membrane</keyword>
<dbReference type="FunCoup" id="Q21574">
    <property type="interactions" value="45"/>
</dbReference>
<evidence type="ECO:0000313" key="5">
    <source>
        <dbReference type="WormBase" id="M28.8"/>
    </source>
</evidence>
<evidence type="ECO:0000313" key="3">
    <source>
        <dbReference type="EMBL" id="CAA90132.1"/>
    </source>
</evidence>
<proteinExistence type="evidence at protein level"/>
<dbReference type="PhylomeDB" id="Q21574"/>
<dbReference type="STRING" id="6239.M28.8.1"/>
<dbReference type="OMA" id="MNQTIAP"/>
<dbReference type="RefSeq" id="NP_496294.1">
    <property type="nucleotide sequence ID" value="NM_063893.3"/>
</dbReference>
<keyword evidence="1" id="KW-0812">Transmembrane</keyword>
<dbReference type="EMBL" id="BX284602">
    <property type="protein sequence ID" value="CAA90132.1"/>
    <property type="molecule type" value="Genomic_DNA"/>
</dbReference>
<keyword evidence="2" id="KW-0732">Signal</keyword>
<dbReference type="AGR" id="WB:WBGene00010899"/>
<organism evidence="3 4">
    <name type="scientific">Caenorhabditis elegans</name>
    <dbReference type="NCBI Taxonomy" id="6239"/>
    <lineage>
        <taxon>Eukaryota</taxon>
        <taxon>Metazoa</taxon>
        <taxon>Ecdysozoa</taxon>
        <taxon>Nematoda</taxon>
        <taxon>Chromadorea</taxon>
        <taxon>Rhabditida</taxon>
        <taxon>Rhabditina</taxon>
        <taxon>Rhabditomorpha</taxon>
        <taxon>Rhabditoidea</taxon>
        <taxon>Rhabditidae</taxon>
        <taxon>Peloderinae</taxon>
        <taxon>Caenorhabditis</taxon>
    </lineage>
</organism>
<evidence type="ECO:0007829" key="6">
    <source>
        <dbReference type="PeptideAtlas" id="Q21574"/>
    </source>
</evidence>
<feature type="transmembrane region" description="Helical" evidence="1">
    <location>
        <begin position="138"/>
        <end position="159"/>
    </location>
</feature>
<reference evidence="3 4" key="1">
    <citation type="journal article" date="1998" name="Science">
        <title>Genome sequence of the nematode C. elegans: a platform for investigating biology.</title>
        <authorList>
            <consortium name="The C. elegans sequencing consortium"/>
            <person name="Sulson J.E."/>
            <person name="Waterston R."/>
        </authorList>
    </citation>
    <scope>NUCLEOTIDE SEQUENCE [LARGE SCALE GENOMIC DNA]</scope>
    <source>
        <strain evidence="3 4">Bristol N2</strain>
    </source>
</reference>
<keyword evidence="1" id="KW-1133">Transmembrane helix</keyword>
<dbReference type="PANTHER" id="PTHR11238:SF9">
    <property type="entry name" value="PROMININ, ISOFORM D"/>
    <property type="match status" value="1"/>
</dbReference>
<sequence>MNLCSVFGISICILASSFAQTQSPQCNQTTPQIKSMKPNFGASNAFYDIAKGISDGLQNTPNSKTYDDLNDLIFGNGAVSYNQVIQDMVINQIGAIIFWSVGFVFVLAALVFGVATCIWQICFSCVPKETSTRSEITGYVYAGLLVTVFAFTLTGLIIFNVAETDLTDSIDNGMVYINQTASDLNTVINDGTDQVTCEVTTTTTQTFGNVNLFISNYSAIVVGGTATEVGLTAVNAFEYRNFQIQNNATIDAANILLTSMDNINTNGDACTTDKSVLQQQIEIMIPTLNALSSGAQTVHTSPEIIALNDQIDLLKKNIQTQADSASGSINSTQGTINDAMTSIRNMLGNVQNDLNNVMNSLASAHRDVVTSSAYSGLKIGIRLLITIPACIGCLFCILAFVAVVLSLLKKENVEFLATAVLVAFYLTILISIVLILFSSAAFVLGWLTSAACVPIFEDNNYTLFRLMNQTIAPVGTGSPDTVNIGQLLQSCNNPSMTLYTAVDGQTIISADSINQQINLASYRDAANNEIMSQPNSTYTIDNSYLTDSNSLNQIVNAANEANLSVCGNDDATAKYKDYIQKLAVSDALSNQFITNLQTLAANAPNTTSIAKNQNNNYFNQGDLSINQSISDLIINLQTNVFMCRPFVDVYNNGGFVMCEQFGKPIQGLWAAVGLTGLFLFFQSILLLLVYRWLRTNSDDLAMYNYRDKNDSTSKYSGTRKLGGKKDQVRPTEELWATPILSSTSNTETRQLPRVRPYDMDIVQPSEYDYSYGTGSQSHYPRVQVLPDERHQPMSPNYYDTQQYGTRTRFNDIDLFDHQSNNGSTARGLRRL</sequence>
<dbReference type="InParanoid" id="Q21574"/>
<keyword evidence="4" id="KW-1185">Reference proteome</keyword>
<protein>
    <submittedName>
        <fullName evidence="3">Protein tweety homolog</fullName>
    </submittedName>
</protein>
<dbReference type="WormBase" id="M28.8">
    <property type="protein sequence ID" value="CE02286"/>
    <property type="gene ID" value="WBGene00010899"/>
</dbReference>
<dbReference type="KEGG" id="cel:CELE_M28.8"/>
<feature type="signal peptide" evidence="2">
    <location>
        <begin position="1"/>
        <end position="19"/>
    </location>
</feature>
<dbReference type="eggNOG" id="ENOG502T0UG">
    <property type="taxonomic scope" value="Eukaryota"/>
</dbReference>
<dbReference type="OrthoDB" id="5818040at2759"/>
<dbReference type="AlphaFoldDB" id="Q21574"/>
<dbReference type="PeptideAtlas" id="Q21574"/>
<evidence type="ECO:0000313" key="4">
    <source>
        <dbReference type="Proteomes" id="UP000001940"/>
    </source>
</evidence>
<feature type="transmembrane region" description="Helical" evidence="1">
    <location>
        <begin position="415"/>
        <end position="447"/>
    </location>
</feature>
<evidence type="ECO:0000256" key="1">
    <source>
        <dbReference type="SAM" id="Phobius"/>
    </source>
</evidence>
<feature type="chain" id="PRO_5004200062" evidence="2">
    <location>
        <begin position="20"/>
        <end position="831"/>
    </location>
</feature>
<keyword evidence="6" id="KW-1267">Proteomics identification</keyword>
<name>Q21574_CAEEL</name>
<dbReference type="PaxDb" id="6239-M28.8"/>